<name>A0ABQ5N5S6_9CLOT</name>
<evidence type="ECO:0000313" key="2">
    <source>
        <dbReference type="Proteomes" id="UP001208567"/>
    </source>
</evidence>
<protein>
    <recommendedName>
        <fullName evidence="3">DUF1848 domain-containing protein</fullName>
    </recommendedName>
</protein>
<gene>
    <name evidence="1" type="ORF">bsdE14_19690</name>
</gene>
<proteinExistence type="predicted"/>
<reference evidence="1 2" key="1">
    <citation type="journal article" date="2024" name="Int. J. Syst. Evol. Microbiol.">
        <title>Clostridium omnivorum sp. nov., isolated from anoxic soil under the treatment of reductive soil disinfestation.</title>
        <authorList>
            <person name="Ueki A."/>
            <person name="Tonouchi A."/>
            <person name="Kaku N."/>
            <person name="Honma S."/>
            <person name="Ueki K."/>
        </authorList>
    </citation>
    <scope>NUCLEOTIDE SEQUENCE [LARGE SCALE GENOMIC DNA]</scope>
    <source>
        <strain evidence="1 2">E14</strain>
    </source>
</reference>
<evidence type="ECO:0000313" key="1">
    <source>
        <dbReference type="EMBL" id="GLC30559.1"/>
    </source>
</evidence>
<dbReference type="InterPro" id="IPR014998">
    <property type="entry name" value="DUF1848"/>
</dbReference>
<organism evidence="1 2">
    <name type="scientific">Clostridium omnivorum</name>
    <dbReference type="NCBI Taxonomy" id="1604902"/>
    <lineage>
        <taxon>Bacteria</taxon>
        <taxon>Bacillati</taxon>
        <taxon>Bacillota</taxon>
        <taxon>Clostridia</taxon>
        <taxon>Eubacteriales</taxon>
        <taxon>Clostridiaceae</taxon>
        <taxon>Clostridium</taxon>
    </lineage>
</organism>
<dbReference type="EMBL" id="BRXR01000001">
    <property type="protein sequence ID" value="GLC30559.1"/>
    <property type="molecule type" value="Genomic_DNA"/>
</dbReference>
<keyword evidence="2" id="KW-1185">Reference proteome</keyword>
<sequence>MIVSVSRRTDIPAFYSEWFFNRLKEGFVYVVNPFNTKQISKIELTAKTVDCFVFWTKDAEHMLRRLDELKDFKYYFQFTITSYRNDVEKDTRAKKDIINTFKELSNKIGKEKVIWRYDPILLNESYTKEYHYEWFEKFCSQLEGYTEKCVISFLDLYKKTERNIKELNIEPISDVDMFQIAEVFSKISSKYIIELETCSEGIDLFKYGIKKGKCIDDKLIAKIMNADIDVGKDDTQREVCGCVKSVDIGQYDTCKHHCLYCYANFNYKLVEENCLKHNPKSPLLVGSIKGDEKITIREMKSIKINNKDFEQIRLV</sequence>
<dbReference type="Pfam" id="PF08902">
    <property type="entry name" value="DUF1848"/>
    <property type="match status" value="1"/>
</dbReference>
<evidence type="ECO:0008006" key="3">
    <source>
        <dbReference type="Google" id="ProtNLM"/>
    </source>
</evidence>
<comment type="caution">
    <text evidence="1">The sequence shown here is derived from an EMBL/GenBank/DDBJ whole genome shotgun (WGS) entry which is preliminary data.</text>
</comment>
<dbReference type="RefSeq" id="WP_264849826.1">
    <property type="nucleotide sequence ID" value="NZ_BRXR01000001.1"/>
</dbReference>
<dbReference type="Proteomes" id="UP001208567">
    <property type="component" value="Unassembled WGS sequence"/>
</dbReference>
<accession>A0ABQ5N5S6</accession>